<name>A0AB36DMU5_MORCA</name>
<evidence type="ECO:0000313" key="2">
    <source>
        <dbReference type="Proteomes" id="UP000078295"/>
    </source>
</evidence>
<reference evidence="1 2" key="1">
    <citation type="journal article" date="2016" name="Genome Biol. Evol.">
        <title>Comparative Genomic Analyses of the Moraxella catarrhalis Serosensitive and Seroresistant Lineages Demonstrate Their Independent Evolution.</title>
        <authorList>
            <person name="Earl J.P."/>
            <person name="de Vries S.P."/>
            <person name="Ahmed A."/>
            <person name="Powell E."/>
            <person name="Schultz M.P."/>
            <person name="Hermans P.W."/>
            <person name="Hill D.J."/>
            <person name="Zhou Z."/>
            <person name="Constantinidou C.I."/>
            <person name="Hu F.Z."/>
            <person name="Bootsma H.J."/>
            <person name="Ehrlich G.D."/>
        </authorList>
    </citation>
    <scope>NUCLEOTIDE SEQUENCE [LARGE SCALE GENOMIC DNA]</scope>
    <source>
        <strain evidence="1 2">F23</strain>
    </source>
</reference>
<protein>
    <submittedName>
        <fullName evidence="1">Uncharacterized protein</fullName>
    </submittedName>
</protein>
<accession>A0AB36DMU5</accession>
<organism evidence="1 2">
    <name type="scientific">Moraxella catarrhalis</name>
    <name type="common">Branhamella catarrhalis</name>
    <dbReference type="NCBI Taxonomy" id="480"/>
    <lineage>
        <taxon>Bacteria</taxon>
        <taxon>Pseudomonadati</taxon>
        <taxon>Pseudomonadota</taxon>
        <taxon>Gammaproteobacteria</taxon>
        <taxon>Moraxellales</taxon>
        <taxon>Moraxellaceae</taxon>
        <taxon>Moraxella</taxon>
    </lineage>
</organism>
<dbReference type="EMBL" id="LXHQ01000044">
    <property type="protein sequence ID" value="OAV23489.1"/>
    <property type="molecule type" value="Genomic_DNA"/>
</dbReference>
<proteinExistence type="predicted"/>
<gene>
    <name evidence="1" type="ORF">AO370_1676</name>
</gene>
<sequence>MADKAHTVHDNLLKRQFAPATPNQVGYRMWHIFTPKP</sequence>
<comment type="caution">
    <text evidence="1">The sequence shown here is derived from an EMBL/GenBank/DDBJ whole genome shotgun (WGS) entry which is preliminary data.</text>
</comment>
<dbReference type="Proteomes" id="UP000078295">
    <property type="component" value="Unassembled WGS sequence"/>
</dbReference>
<dbReference type="AlphaFoldDB" id="A0AB36DMU5"/>
<evidence type="ECO:0000313" key="1">
    <source>
        <dbReference type="EMBL" id="OAV23489.1"/>
    </source>
</evidence>